<evidence type="ECO:0000313" key="1">
    <source>
        <dbReference type="EMBL" id="GAH66983.1"/>
    </source>
</evidence>
<dbReference type="AlphaFoldDB" id="X1JB72"/>
<organism evidence="1">
    <name type="scientific">marine sediment metagenome</name>
    <dbReference type="NCBI Taxonomy" id="412755"/>
    <lineage>
        <taxon>unclassified sequences</taxon>
        <taxon>metagenomes</taxon>
        <taxon>ecological metagenomes</taxon>
    </lineage>
</organism>
<accession>X1JB72</accession>
<proteinExistence type="predicted"/>
<dbReference type="EMBL" id="BARU01033396">
    <property type="protein sequence ID" value="GAH66983.1"/>
    <property type="molecule type" value="Genomic_DNA"/>
</dbReference>
<protein>
    <submittedName>
        <fullName evidence="1">Uncharacterized protein</fullName>
    </submittedName>
</protein>
<gene>
    <name evidence="1" type="ORF">S03H2_52570</name>
</gene>
<comment type="caution">
    <text evidence="1">The sequence shown here is derived from an EMBL/GenBank/DDBJ whole genome shotgun (WGS) entry which is preliminary data.</text>
</comment>
<sequence length="258" mass="30201">MSEIEWQSRVIDFARIKMVLLKQTAEREGKWTEENAKEYIKAQKTAFETFTKLLDLRLQASLTAGLTEEQARESQQIEFEKWYPLFEKFAKDYYEMTQDVEQYDEKLAEQIKKDMGTLGIAFEEVVVYGKQKYLEIEAELERVSKAYQDYNLAMLEFDISVGRERREVLIADMEERLADTEYWADKEYTAKLAFEKTIVGLYQATNKEIINEAKELAKTNIALGMETLIKRLGYLKTEADEYPILTKEITDAMKGFDA</sequence>
<name>X1JB72_9ZZZZ</name>
<feature type="non-terminal residue" evidence="1">
    <location>
        <position position="258"/>
    </location>
</feature>
<reference evidence="1" key="1">
    <citation type="journal article" date="2014" name="Front. Microbiol.">
        <title>High frequency of phylogenetically diverse reductive dehalogenase-homologous genes in deep subseafloor sedimentary metagenomes.</title>
        <authorList>
            <person name="Kawai M."/>
            <person name="Futagami T."/>
            <person name="Toyoda A."/>
            <person name="Takaki Y."/>
            <person name="Nishi S."/>
            <person name="Hori S."/>
            <person name="Arai W."/>
            <person name="Tsubouchi T."/>
            <person name="Morono Y."/>
            <person name="Uchiyama I."/>
            <person name="Ito T."/>
            <person name="Fujiyama A."/>
            <person name="Inagaki F."/>
            <person name="Takami H."/>
        </authorList>
    </citation>
    <scope>NUCLEOTIDE SEQUENCE</scope>
    <source>
        <strain evidence="1">Expedition CK06-06</strain>
    </source>
</reference>